<evidence type="ECO:0000313" key="9">
    <source>
        <dbReference type="Proteomes" id="UP000192335"/>
    </source>
</evidence>
<evidence type="ECO:0000313" key="10">
    <source>
        <dbReference type="Proteomes" id="UP000271464"/>
    </source>
</evidence>
<dbReference type="Proteomes" id="UP000271464">
    <property type="component" value="Unassembled WGS sequence"/>
</dbReference>
<evidence type="ECO:0000256" key="2">
    <source>
        <dbReference type="ARBA" id="ARBA00022801"/>
    </source>
</evidence>
<dbReference type="SUPFAM" id="SSF53474">
    <property type="entry name" value="alpha/beta-Hydrolases"/>
    <property type="match status" value="1"/>
</dbReference>
<dbReference type="EC" id="3.1.1.1" evidence="7"/>
<dbReference type="AlphaFoldDB" id="A0A1X0L4M6"/>
<dbReference type="Pfam" id="PF07859">
    <property type="entry name" value="Abhydrolase_3"/>
    <property type="match status" value="1"/>
</dbReference>
<accession>A0A1X0L4M6</accession>
<evidence type="ECO:0000313" key="11">
    <source>
        <dbReference type="Proteomes" id="UP000279331"/>
    </source>
</evidence>
<feature type="domain" description="Alpha/beta hydrolase fold-3" evidence="5">
    <location>
        <begin position="126"/>
        <end position="332"/>
    </location>
</feature>
<organism evidence="7 11">
    <name type="scientific">Mycobacterium persicum</name>
    <dbReference type="NCBI Taxonomy" id="1487726"/>
    <lineage>
        <taxon>Bacteria</taxon>
        <taxon>Bacillati</taxon>
        <taxon>Actinomycetota</taxon>
        <taxon>Actinomycetes</taxon>
        <taxon>Mycobacteriales</taxon>
        <taxon>Mycobacteriaceae</taxon>
        <taxon>Mycobacterium</taxon>
    </lineage>
</organism>
<proteinExistence type="inferred from homology"/>
<dbReference type="Proteomes" id="UP000279331">
    <property type="component" value="Unassembled WGS sequence"/>
</dbReference>
<protein>
    <submittedName>
        <fullName evidence="6 7">Esterase</fullName>
        <ecNumber evidence="7">3.1.1.1</ecNumber>
    </submittedName>
</protein>
<reference evidence="6 9" key="1">
    <citation type="submission" date="2017-02" db="EMBL/GenBank/DDBJ databases">
        <title>Mycobacterium kansasii genomes.</title>
        <authorList>
            <person name="Borowka P."/>
            <person name="Strapagiel D."/>
            <person name="Marciniak B."/>
            <person name="Lach J."/>
            <person name="Bakula Z."/>
            <person name="Van Ingen J."/>
            <person name="Safianowska A."/>
            <person name="Brzostek A."/>
            <person name="Dziadek J."/>
            <person name="Jagielski T."/>
        </authorList>
    </citation>
    <scope>NUCLEOTIDE SEQUENCE [LARGE SCALE GENOMIC DNA]</scope>
    <source>
        <strain evidence="6 9">12MK</strain>
    </source>
</reference>
<evidence type="ECO:0000313" key="8">
    <source>
        <dbReference type="EMBL" id="VAZ96053.1"/>
    </source>
</evidence>
<comment type="similarity">
    <text evidence="1">Belongs to the 'GDXG' lipolytic enzyme family.</text>
</comment>
<dbReference type="PROSITE" id="PS01174">
    <property type="entry name" value="LIPASE_GDXG_SER"/>
    <property type="match status" value="1"/>
</dbReference>
<gene>
    <name evidence="7" type="primary">lipF_1</name>
    <name evidence="6" type="ORF">B4U45_03945</name>
    <name evidence="7" type="ORF">LAUMK42_03410</name>
    <name evidence="8" type="ORF">LAUMK4_03361</name>
</gene>
<keyword evidence="2 7" id="KW-0378">Hydrolase</keyword>
<reference evidence="10 11" key="2">
    <citation type="submission" date="2018-09" db="EMBL/GenBank/DDBJ databases">
        <authorList>
            <person name="Tagini F."/>
        </authorList>
    </citation>
    <scope>NUCLEOTIDE SEQUENCE [LARGE SCALE GENOMIC DNA]</scope>
    <source>
        <strain evidence="8 10">MK4</strain>
        <strain evidence="7 11">MK42</strain>
    </source>
</reference>
<feature type="region of interest" description="Disordered" evidence="4">
    <location>
        <begin position="357"/>
        <end position="380"/>
    </location>
</feature>
<dbReference type="EMBL" id="UPHM01000091">
    <property type="protein sequence ID" value="VAZ96053.1"/>
    <property type="molecule type" value="Genomic_DNA"/>
</dbReference>
<dbReference type="EMBL" id="MWQA01000001">
    <property type="protein sequence ID" value="ORC05929.1"/>
    <property type="molecule type" value="Genomic_DNA"/>
</dbReference>
<evidence type="ECO:0000256" key="4">
    <source>
        <dbReference type="SAM" id="MobiDB-lite"/>
    </source>
</evidence>
<dbReference type="InterPro" id="IPR013094">
    <property type="entry name" value="AB_hydrolase_3"/>
</dbReference>
<dbReference type="Proteomes" id="UP000192335">
    <property type="component" value="Unassembled WGS sequence"/>
</dbReference>
<comment type="caution">
    <text evidence="7">The sequence shown here is derived from an EMBL/GenBank/DDBJ whole genome shotgun (WGS) entry which is preliminary data.</text>
</comment>
<dbReference type="OrthoDB" id="128186at2"/>
<evidence type="ECO:0000256" key="3">
    <source>
        <dbReference type="PROSITE-ProRule" id="PRU10038"/>
    </source>
</evidence>
<dbReference type="Gene3D" id="3.40.50.1820">
    <property type="entry name" value="alpha/beta hydrolase"/>
    <property type="match status" value="1"/>
</dbReference>
<dbReference type="PANTHER" id="PTHR48081">
    <property type="entry name" value="AB HYDROLASE SUPERFAMILY PROTEIN C4A8.06C"/>
    <property type="match status" value="1"/>
</dbReference>
<evidence type="ECO:0000256" key="1">
    <source>
        <dbReference type="ARBA" id="ARBA00010515"/>
    </source>
</evidence>
<name>A0A1X0L4M6_9MYCO</name>
<dbReference type="GO" id="GO:0004806">
    <property type="term" value="F:triacylglycerol lipase activity"/>
    <property type="evidence" value="ECO:0007669"/>
    <property type="project" value="TreeGrafter"/>
</dbReference>
<evidence type="ECO:0000313" key="6">
    <source>
        <dbReference type="EMBL" id="ORC05929.1"/>
    </source>
</evidence>
<dbReference type="InterPro" id="IPR029058">
    <property type="entry name" value="AB_hydrolase_fold"/>
</dbReference>
<keyword evidence="10" id="KW-1185">Reference proteome</keyword>
<evidence type="ECO:0000259" key="5">
    <source>
        <dbReference type="Pfam" id="PF07859"/>
    </source>
</evidence>
<dbReference type="GO" id="GO:0106435">
    <property type="term" value="F:carboxylesterase activity"/>
    <property type="evidence" value="ECO:0007669"/>
    <property type="project" value="UniProtKB-EC"/>
</dbReference>
<dbReference type="InterPro" id="IPR033140">
    <property type="entry name" value="Lipase_GDXG_put_SER_AS"/>
</dbReference>
<dbReference type="InterPro" id="IPR050300">
    <property type="entry name" value="GDXG_lipolytic_enzyme"/>
</dbReference>
<feature type="active site" evidence="3">
    <location>
        <position position="200"/>
    </location>
</feature>
<dbReference type="PANTHER" id="PTHR48081:SF30">
    <property type="entry name" value="ACETYL-HYDROLASE LIPR-RELATED"/>
    <property type="match status" value="1"/>
</dbReference>
<dbReference type="EMBL" id="UPHL01000094">
    <property type="protein sequence ID" value="VAZ84587.1"/>
    <property type="molecule type" value="Genomic_DNA"/>
</dbReference>
<sequence>MIAPLTTLPGFPAKALREPARTAAHRLQLDEAAALSDEAAAEIVETGPSAPARLVSLAARCAIRPVISVVSHLPHAPWPFGLVDFACRVLLPTPGTVRARVKLPNASALLVRAPAVLPADGTRRVVLYLHGGAFLTCGANSHSGVVNALSHSADAPVLVVNYRLIPKHSLSMALDDCYDGYRWLRRHGYQPDQIVLAGDSAGGYLALALAQRLQQFGERPAALVAISPLLQLAKEPKKAHPNISTDAMFPATAFDALTAWVASAATKHSVDEMPEEIYEPLDHIRPGLPQTLIHVSGSEVLLHDARLAAAKLAAAGVPAEVRIWPGQIHVFQLAAPVVPEASRSLRQIGEYIREATGEPTNPHTVVAPISPASSASRRRPNRSRLWRSVLMVGLRSQRAGRDCHRFGTVTTCRAPSPASGTRGAPRSI</sequence>
<evidence type="ECO:0000313" key="7">
    <source>
        <dbReference type="EMBL" id="VAZ84587.1"/>
    </source>
</evidence>